<evidence type="ECO:0000313" key="4">
    <source>
        <dbReference type="EMBL" id="SDI22099.1"/>
    </source>
</evidence>
<accession>A0A1G8IT46</accession>
<dbReference type="GO" id="GO:0006635">
    <property type="term" value="P:fatty acid beta-oxidation"/>
    <property type="evidence" value="ECO:0007669"/>
    <property type="project" value="TreeGrafter"/>
</dbReference>
<dbReference type="SUPFAM" id="SSF52096">
    <property type="entry name" value="ClpP/crotonase"/>
    <property type="match status" value="1"/>
</dbReference>
<organism evidence="4 5">
    <name type="scientific">Sinosporangium album</name>
    <dbReference type="NCBI Taxonomy" id="504805"/>
    <lineage>
        <taxon>Bacteria</taxon>
        <taxon>Bacillati</taxon>
        <taxon>Actinomycetota</taxon>
        <taxon>Actinomycetes</taxon>
        <taxon>Streptosporangiales</taxon>
        <taxon>Streptosporangiaceae</taxon>
        <taxon>Sinosporangium</taxon>
    </lineage>
</organism>
<dbReference type="InterPro" id="IPR029045">
    <property type="entry name" value="ClpP/crotonase-like_dom_sf"/>
</dbReference>
<dbReference type="Pfam" id="PF00378">
    <property type="entry name" value="ECH_1"/>
    <property type="match status" value="1"/>
</dbReference>
<dbReference type="RefSeq" id="WP_176955701.1">
    <property type="nucleotide sequence ID" value="NZ_FNCN01000039.1"/>
</dbReference>
<dbReference type="Proteomes" id="UP000198923">
    <property type="component" value="Unassembled WGS sequence"/>
</dbReference>
<dbReference type="EMBL" id="FNCN01000039">
    <property type="protein sequence ID" value="SDI22099.1"/>
    <property type="molecule type" value="Genomic_DNA"/>
</dbReference>
<evidence type="ECO:0000256" key="2">
    <source>
        <dbReference type="ARBA" id="ARBA00023098"/>
    </source>
</evidence>
<comment type="similarity">
    <text evidence="1">Belongs to the enoyl-CoA hydratase/isomerase family.</text>
</comment>
<evidence type="ECO:0000256" key="1">
    <source>
        <dbReference type="ARBA" id="ARBA00005254"/>
    </source>
</evidence>
<proteinExistence type="inferred from homology"/>
<dbReference type="GO" id="GO:0016829">
    <property type="term" value="F:lyase activity"/>
    <property type="evidence" value="ECO:0007669"/>
    <property type="project" value="UniProtKB-KW"/>
</dbReference>
<evidence type="ECO:0000256" key="3">
    <source>
        <dbReference type="ARBA" id="ARBA00023239"/>
    </source>
</evidence>
<evidence type="ECO:0000313" key="5">
    <source>
        <dbReference type="Proteomes" id="UP000198923"/>
    </source>
</evidence>
<dbReference type="InterPro" id="IPR001753">
    <property type="entry name" value="Enoyl-CoA_hydra/iso"/>
</dbReference>
<gene>
    <name evidence="4" type="ORF">SAMN05421505_1393</name>
</gene>
<keyword evidence="5" id="KW-1185">Reference proteome</keyword>
<dbReference type="PANTHER" id="PTHR11941:SF169">
    <property type="entry name" value="(7AS)-7A-METHYL-1,5-DIOXO-2,3,5,6,7,7A-HEXAHYDRO-1H-INDENE-CARBOXYL-COA HYDROLASE"/>
    <property type="match status" value="1"/>
</dbReference>
<name>A0A1G8IT46_9ACTN</name>
<protein>
    <submittedName>
        <fullName evidence="4">Enoyl-CoA hydratase</fullName>
    </submittedName>
</protein>
<reference evidence="4 5" key="1">
    <citation type="submission" date="2016-10" db="EMBL/GenBank/DDBJ databases">
        <authorList>
            <person name="de Groot N.N."/>
        </authorList>
    </citation>
    <scope>NUCLEOTIDE SEQUENCE [LARGE SCALE GENOMIC DNA]</scope>
    <source>
        <strain evidence="4 5">CPCC 201354</strain>
    </source>
</reference>
<sequence length="270" mass="28659">MSESTGKLHVRSADGVQTWLMEFPPVNAIDPAFLDSLESALDEAERDESVSAVVLGSALRVFSAGADATWMSETVGEIGTAGLVEVFNRTMDRFRRLCVRIRRSDLLVVAAMDGHTLAGGLELAAACDLRVAADDDRIKIGVPEMDLFGALPSGGGGSQFLARLMGPARALRFILEAKPVTPSQARDLGIVEELCDSGGALERAETFAGQVAAKAGRIGVAAAKRSILDGADLPLSDAMLLDRAVHWDAMRRGNFPAGVEAFTRTYGRRG</sequence>
<dbReference type="STRING" id="504805.SAMN05421505_1393"/>
<dbReference type="CDD" id="cd06558">
    <property type="entry name" value="crotonase-like"/>
    <property type="match status" value="1"/>
</dbReference>
<keyword evidence="2" id="KW-0443">Lipid metabolism</keyword>
<dbReference type="PANTHER" id="PTHR11941">
    <property type="entry name" value="ENOYL-COA HYDRATASE-RELATED"/>
    <property type="match status" value="1"/>
</dbReference>
<dbReference type="AlphaFoldDB" id="A0A1G8IT46"/>
<dbReference type="Gene3D" id="3.90.226.10">
    <property type="entry name" value="2-enoyl-CoA Hydratase, Chain A, domain 1"/>
    <property type="match status" value="1"/>
</dbReference>
<keyword evidence="3" id="KW-0456">Lyase</keyword>